<keyword evidence="2" id="KW-1185">Reference proteome</keyword>
<reference evidence="2" key="1">
    <citation type="journal article" date="2021" name="Int. J. Syst. Evol. Microbiol.">
        <title>Actinocatenispora comari sp. nov., an endophytic actinomycete isolated from aerial parts of Comarum salesowianum.</title>
        <authorList>
            <person name="Oyunbileg N."/>
            <person name="Iizaka Y."/>
            <person name="Hamada M."/>
            <person name="Davaapurev B.O."/>
            <person name="Fukumoto A."/>
            <person name="Tsetseg B."/>
            <person name="Kato F."/>
            <person name="Tamura T."/>
            <person name="Batkhuu J."/>
            <person name="Anzai Y."/>
        </authorList>
    </citation>
    <scope>NUCLEOTIDE SEQUENCE [LARGE SCALE GENOMIC DNA]</scope>
    <source>
        <strain evidence="2">NUM-2625</strain>
    </source>
</reference>
<gene>
    <name evidence="1" type="ORF">NUM_02590</name>
</gene>
<dbReference type="EMBL" id="BOPO01000002">
    <property type="protein sequence ID" value="GIL25004.1"/>
    <property type="molecule type" value="Genomic_DNA"/>
</dbReference>
<comment type="caution">
    <text evidence="1">The sequence shown here is derived from an EMBL/GenBank/DDBJ whole genome shotgun (WGS) entry which is preliminary data.</text>
</comment>
<dbReference type="AlphaFoldDB" id="A0A8J4A4T9"/>
<proteinExistence type="predicted"/>
<evidence type="ECO:0000313" key="1">
    <source>
        <dbReference type="EMBL" id="GIL25004.1"/>
    </source>
</evidence>
<name>A0A8J4A4T9_9ACTN</name>
<protein>
    <submittedName>
        <fullName evidence="1">Uncharacterized protein</fullName>
    </submittedName>
</protein>
<accession>A0A8J4A4T9</accession>
<dbReference type="Proteomes" id="UP000614996">
    <property type="component" value="Unassembled WGS sequence"/>
</dbReference>
<dbReference type="RefSeq" id="WP_207122606.1">
    <property type="nucleotide sequence ID" value="NZ_BOPO01000002.1"/>
</dbReference>
<sequence length="79" mass="8937">MATLMDRRPRIGDLLGLPAWLPDLPYRVLGVRDPGIHGYVWLDGYLLDGFAVTERSVLVPVERLRELPDPVWGAPEDRS</sequence>
<organism evidence="1 2">
    <name type="scientific">Actinocatenispora comari</name>
    <dbReference type="NCBI Taxonomy" id="2807577"/>
    <lineage>
        <taxon>Bacteria</taxon>
        <taxon>Bacillati</taxon>
        <taxon>Actinomycetota</taxon>
        <taxon>Actinomycetes</taxon>
        <taxon>Micromonosporales</taxon>
        <taxon>Micromonosporaceae</taxon>
        <taxon>Actinocatenispora</taxon>
    </lineage>
</organism>
<evidence type="ECO:0000313" key="2">
    <source>
        <dbReference type="Proteomes" id="UP000614996"/>
    </source>
</evidence>